<evidence type="ECO:0000313" key="3">
    <source>
        <dbReference type="EMBL" id="RDI66316.1"/>
    </source>
</evidence>
<proteinExistence type="predicted"/>
<dbReference type="EMBL" id="QQBC01000004">
    <property type="protein sequence ID" value="RDI66316.1"/>
    <property type="molecule type" value="Genomic_DNA"/>
</dbReference>
<evidence type="ECO:0000256" key="2">
    <source>
        <dbReference type="SAM" id="SignalP"/>
    </source>
</evidence>
<dbReference type="Proteomes" id="UP000254869">
    <property type="component" value="Unassembled WGS sequence"/>
</dbReference>
<organism evidence="3 4">
    <name type="scientific">Nocardia pseudobrasiliensis</name>
    <dbReference type="NCBI Taxonomy" id="45979"/>
    <lineage>
        <taxon>Bacteria</taxon>
        <taxon>Bacillati</taxon>
        <taxon>Actinomycetota</taxon>
        <taxon>Actinomycetes</taxon>
        <taxon>Mycobacteriales</taxon>
        <taxon>Nocardiaceae</taxon>
        <taxon>Nocardia</taxon>
    </lineage>
</organism>
<keyword evidence="1" id="KW-0472">Membrane</keyword>
<feature type="chain" id="PRO_5038443319" description="MMPL family protein" evidence="2">
    <location>
        <begin position="25"/>
        <end position="223"/>
    </location>
</feature>
<keyword evidence="2" id="KW-0732">Signal</keyword>
<dbReference type="RefSeq" id="WP_067999711.1">
    <property type="nucleotide sequence ID" value="NZ_QQBC01000004.1"/>
</dbReference>
<evidence type="ECO:0008006" key="5">
    <source>
        <dbReference type="Google" id="ProtNLM"/>
    </source>
</evidence>
<feature type="transmembrane region" description="Helical" evidence="1">
    <location>
        <begin position="196"/>
        <end position="217"/>
    </location>
</feature>
<dbReference type="AlphaFoldDB" id="A0A370I6F6"/>
<dbReference type="STRING" id="1210086.GCA_001613105_03989"/>
<keyword evidence="4" id="KW-1185">Reference proteome</keyword>
<protein>
    <recommendedName>
        <fullName evidence="5">MMPL family protein</fullName>
    </recommendedName>
</protein>
<feature type="transmembrane region" description="Helical" evidence="1">
    <location>
        <begin position="166"/>
        <end position="189"/>
    </location>
</feature>
<name>A0A370I6F6_9NOCA</name>
<evidence type="ECO:0000313" key="4">
    <source>
        <dbReference type="Proteomes" id="UP000254869"/>
    </source>
</evidence>
<comment type="caution">
    <text evidence="3">The sequence shown here is derived from an EMBL/GenBank/DDBJ whole genome shotgun (WGS) entry which is preliminary data.</text>
</comment>
<reference evidence="3 4" key="1">
    <citation type="submission" date="2018-07" db="EMBL/GenBank/DDBJ databases">
        <title>Genomic Encyclopedia of Type Strains, Phase IV (KMG-IV): sequencing the most valuable type-strain genomes for metagenomic binning, comparative biology and taxonomic classification.</title>
        <authorList>
            <person name="Goeker M."/>
        </authorList>
    </citation>
    <scope>NUCLEOTIDE SEQUENCE [LARGE SCALE GENOMIC DNA]</scope>
    <source>
        <strain evidence="3 4">DSM 44290</strain>
    </source>
</reference>
<gene>
    <name evidence="3" type="ORF">DFR76_10462</name>
</gene>
<evidence type="ECO:0000256" key="1">
    <source>
        <dbReference type="SAM" id="Phobius"/>
    </source>
</evidence>
<keyword evidence="1" id="KW-1133">Transmembrane helix</keyword>
<keyword evidence="1" id="KW-0812">Transmembrane</keyword>
<sequence length="223" mass="23122">MSDIHIRRWLAPGVLTAVVATAAAAPPPDASATPAPDAEAAVLSEIRDTAADLTPLRGPDRDALVAEIRDLPLSSARAAWDETAAFRLPAGRSATITPLTATNGALAVLFAADGTIIHHAETDLVPGTDGDAAVTTRIDVRPAETHVVPADRLAATTRDIAVREILLGPGCWAAVTTAVLATLLVIVLIPLNMIPFFGTILFTILATALLMTWVPAIPLCLGL</sequence>
<accession>A0A370I6F6</accession>
<feature type="signal peptide" evidence="2">
    <location>
        <begin position="1"/>
        <end position="24"/>
    </location>
</feature>